<accession>A0A2I0BAB9</accession>
<evidence type="ECO:0000313" key="2">
    <source>
        <dbReference type="EMBL" id="PKA64726.1"/>
    </source>
</evidence>
<keyword evidence="3" id="KW-1185">Reference proteome</keyword>
<dbReference type="AlphaFoldDB" id="A0A2I0BAB9"/>
<gene>
    <name evidence="2" type="ORF">AXF42_Ash020350</name>
</gene>
<name>A0A2I0BAB9_9ASPA</name>
<dbReference type="EMBL" id="KZ451902">
    <property type="protein sequence ID" value="PKA64726.1"/>
    <property type="molecule type" value="Genomic_DNA"/>
</dbReference>
<proteinExistence type="predicted"/>
<evidence type="ECO:0000313" key="3">
    <source>
        <dbReference type="Proteomes" id="UP000236161"/>
    </source>
</evidence>
<protein>
    <submittedName>
        <fullName evidence="2">Uncharacterized protein</fullName>
    </submittedName>
</protein>
<evidence type="ECO:0000256" key="1">
    <source>
        <dbReference type="SAM" id="MobiDB-lite"/>
    </source>
</evidence>
<reference evidence="2 3" key="1">
    <citation type="journal article" date="2017" name="Nature">
        <title>The Apostasia genome and the evolution of orchids.</title>
        <authorList>
            <person name="Zhang G.Q."/>
            <person name="Liu K.W."/>
            <person name="Li Z."/>
            <person name="Lohaus R."/>
            <person name="Hsiao Y.Y."/>
            <person name="Niu S.C."/>
            <person name="Wang J.Y."/>
            <person name="Lin Y.C."/>
            <person name="Xu Q."/>
            <person name="Chen L.J."/>
            <person name="Yoshida K."/>
            <person name="Fujiwara S."/>
            <person name="Wang Z.W."/>
            <person name="Zhang Y.Q."/>
            <person name="Mitsuda N."/>
            <person name="Wang M."/>
            <person name="Liu G.H."/>
            <person name="Pecoraro L."/>
            <person name="Huang H.X."/>
            <person name="Xiao X.J."/>
            <person name="Lin M."/>
            <person name="Wu X.Y."/>
            <person name="Wu W.L."/>
            <person name="Chen Y.Y."/>
            <person name="Chang S.B."/>
            <person name="Sakamoto S."/>
            <person name="Ohme-Takagi M."/>
            <person name="Yagi M."/>
            <person name="Zeng S.J."/>
            <person name="Shen C.Y."/>
            <person name="Yeh C.M."/>
            <person name="Luo Y.B."/>
            <person name="Tsai W.C."/>
            <person name="Van de Peer Y."/>
            <person name="Liu Z.J."/>
        </authorList>
    </citation>
    <scope>NUCLEOTIDE SEQUENCE [LARGE SCALE GENOMIC DNA]</scope>
    <source>
        <strain evidence="3">cv. Shenzhen</strain>
        <tissue evidence="2">Stem</tissue>
    </source>
</reference>
<feature type="compositionally biased region" description="Basic and acidic residues" evidence="1">
    <location>
        <begin position="124"/>
        <end position="133"/>
    </location>
</feature>
<feature type="region of interest" description="Disordered" evidence="1">
    <location>
        <begin position="66"/>
        <end position="86"/>
    </location>
</feature>
<feature type="compositionally biased region" description="Gly residues" evidence="1">
    <location>
        <begin position="173"/>
        <end position="182"/>
    </location>
</feature>
<sequence length="199" mass="21038">MQYVPPIVVKHIDAHARVPRRSVESINTCGALDSSPIDPRRAGVAMAMFLGVAGFVQDELPKVGGPAQPDQAGARRPFVREEAPKKPRISLSNVGEGMRVASRSLQGDARTAPPVENTIIMADDEVRPRREDAGNQPPAPLPMEAQDAPLRKRSILTPVSSPSGPYAGPEISLGGGQRGPGSGSSSAQYFACNICSHLD</sequence>
<feature type="region of interest" description="Disordered" evidence="1">
    <location>
        <begin position="103"/>
        <end position="186"/>
    </location>
</feature>
<organism evidence="2 3">
    <name type="scientific">Apostasia shenzhenica</name>
    <dbReference type="NCBI Taxonomy" id="1088818"/>
    <lineage>
        <taxon>Eukaryota</taxon>
        <taxon>Viridiplantae</taxon>
        <taxon>Streptophyta</taxon>
        <taxon>Embryophyta</taxon>
        <taxon>Tracheophyta</taxon>
        <taxon>Spermatophyta</taxon>
        <taxon>Magnoliopsida</taxon>
        <taxon>Liliopsida</taxon>
        <taxon>Asparagales</taxon>
        <taxon>Orchidaceae</taxon>
        <taxon>Apostasioideae</taxon>
        <taxon>Apostasia</taxon>
    </lineage>
</organism>
<dbReference type="Proteomes" id="UP000236161">
    <property type="component" value="Unassembled WGS sequence"/>
</dbReference>